<dbReference type="Proteomes" id="UP000183832">
    <property type="component" value="Unassembled WGS sequence"/>
</dbReference>
<dbReference type="SMART" id="SM00582">
    <property type="entry name" value="RPR"/>
    <property type="match status" value="1"/>
</dbReference>
<accession>A0A1J1I5T3</accession>
<evidence type="ECO:0000313" key="8">
    <source>
        <dbReference type="Proteomes" id="UP000183832"/>
    </source>
</evidence>
<evidence type="ECO:0000256" key="5">
    <source>
        <dbReference type="SAM" id="MobiDB-lite"/>
    </source>
</evidence>
<dbReference type="InterPro" id="IPR008942">
    <property type="entry name" value="ENTH_VHS"/>
</dbReference>
<dbReference type="GO" id="GO:0005654">
    <property type="term" value="C:nucleoplasm"/>
    <property type="evidence" value="ECO:0007669"/>
    <property type="project" value="UniProtKB-ARBA"/>
</dbReference>
<proteinExistence type="inferred from homology"/>
<dbReference type="STRING" id="568069.A0A1J1I5T3"/>
<dbReference type="Pfam" id="PF04818">
    <property type="entry name" value="CID"/>
    <property type="match status" value="1"/>
</dbReference>
<comment type="subcellular location">
    <subcellularLocation>
        <location evidence="1">Nucleus</location>
    </subcellularLocation>
</comment>
<keyword evidence="2" id="KW-0539">Nucleus</keyword>
<dbReference type="PROSITE" id="PS51391">
    <property type="entry name" value="CID"/>
    <property type="match status" value="1"/>
</dbReference>
<dbReference type="GO" id="GO:0001111">
    <property type="term" value="P:RNA polymerase II promoter clearance"/>
    <property type="evidence" value="ECO:0007669"/>
    <property type="project" value="UniProtKB-ARBA"/>
</dbReference>
<keyword evidence="8" id="KW-1185">Reference proteome</keyword>
<evidence type="ECO:0000256" key="2">
    <source>
        <dbReference type="ARBA" id="ARBA00023242"/>
    </source>
</evidence>
<protein>
    <submittedName>
        <fullName evidence="7">CLUMA_CG009111, isoform A</fullName>
    </submittedName>
</protein>
<feature type="region of interest" description="Disordered" evidence="5">
    <location>
        <begin position="137"/>
        <end position="183"/>
    </location>
</feature>
<dbReference type="PANTHER" id="PTHR12460">
    <property type="entry name" value="CYCLIN-DEPENDENT KINASE INHIBITOR-RELATED PROTEIN"/>
    <property type="match status" value="1"/>
</dbReference>
<evidence type="ECO:0000256" key="4">
    <source>
        <dbReference type="SAM" id="Coils"/>
    </source>
</evidence>
<dbReference type="CDD" id="cd17002">
    <property type="entry name" value="CID_RPRD1"/>
    <property type="match status" value="1"/>
</dbReference>
<reference evidence="7 8" key="1">
    <citation type="submission" date="2015-04" db="EMBL/GenBank/DDBJ databases">
        <authorList>
            <person name="Syromyatnikov M.Y."/>
            <person name="Popov V.N."/>
        </authorList>
    </citation>
    <scope>NUCLEOTIDE SEQUENCE [LARGE SCALE GENOMIC DNA]</scope>
</reference>
<dbReference type="InterPro" id="IPR032337">
    <property type="entry name" value="RPRD1A/B_C"/>
</dbReference>
<evidence type="ECO:0000256" key="1">
    <source>
        <dbReference type="ARBA" id="ARBA00004123"/>
    </source>
</evidence>
<dbReference type="GO" id="GO:0000993">
    <property type="term" value="F:RNA polymerase II complex binding"/>
    <property type="evidence" value="ECO:0007669"/>
    <property type="project" value="TreeGrafter"/>
</dbReference>
<gene>
    <name evidence="7" type="ORF">CLUMA_CG009111</name>
</gene>
<dbReference type="AlphaFoldDB" id="A0A1J1I5T3"/>
<dbReference type="SUPFAM" id="SSF48464">
    <property type="entry name" value="ENTH/VHS domain"/>
    <property type="match status" value="1"/>
</dbReference>
<dbReference type="GO" id="GO:0097550">
    <property type="term" value="C:transcription preinitiation complex"/>
    <property type="evidence" value="ECO:0007669"/>
    <property type="project" value="UniProtKB-ARBA"/>
</dbReference>
<dbReference type="GO" id="GO:0042802">
    <property type="term" value="F:identical protein binding"/>
    <property type="evidence" value="ECO:0007669"/>
    <property type="project" value="UniProtKB-ARBA"/>
</dbReference>
<organism evidence="7 8">
    <name type="scientific">Clunio marinus</name>
    <dbReference type="NCBI Taxonomy" id="568069"/>
    <lineage>
        <taxon>Eukaryota</taxon>
        <taxon>Metazoa</taxon>
        <taxon>Ecdysozoa</taxon>
        <taxon>Arthropoda</taxon>
        <taxon>Hexapoda</taxon>
        <taxon>Insecta</taxon>
        <taxon>Pterygota</taxon>
        <taxon>Neoptera</taxon>
        <taxon>Endopterygota</taxon>
        <taxon>Diptera</taxon>
        <taxon>Nematocera</taxon>
        <taxon>Chironomoidea</taxon>
        <taxon>Chironomidae</taxon>
        <taxon>Clunio</taxon>
    </lineage>
</organism>
<dbReference type="GO" id="GO:0031124">
    <property type="term" value="P:mRNA 3'-end processing"/>
    <property type="evidence" value="ECO:0007669"/>
    <property type="project" value="TreeGrafter"/>
</dbReference>
<dbReference type="PANTHER" id="PTHR12460:SF0">
    <property type="entry name" value="CID DOMAIN-CONTAINING PROTEIN-RELATED"/>
    <property type="match status" value="1"/>
</dbReference>
<dbReference type="Pfam" id="PF16566">
    <property type="entry name" value="CREPT"/>
    <property type="match status" value="1"/>
</dbReference>
<feature type="compositionally biased region" description="Basic and acidic residues" evidence="5">
    <location>
        <begin position="144"/>
        <end position="160"/>
    </location>
</feature>
<dbReference type="EMBL" id="CVRI01000042">
    <property type="protein sequence ID" value="CRK95653.1"/>
    <property type="molecule type" value="Genomic_DNA"/>
</dbReference>
<name>A0A1J1I5T3_9DIPT</name>
<feature type="domain" description="CID" evidence="6">
    <location>
        <begin position="1"/>
        <end position="134"/>
    </location>
</feature>
<feature type="coiled-coil region" evidence="4">
    <location>
        <begin position="281"/>
        <end position="319"/>
    </location>
</feature>
<keyword evidence="4" id="KW-0175">Coiled coil</keyword>
<evidence type="ECO:0000313" key="7">
    <source>
        <dbReference type="EMBL" id="CRK95653.1"/>
    </source>
</evidence>
<dbReference type="Gene3D" id="1.25.40.90">
    <property type="match status" value="1"/>
</dbReference>
<dbReference type="InterPro" id="IPR006569">
    <property type="entry name" value="CID_dom"/>
</dbReference>
<evidence type="ECO:0000259" key="6">
    <source>
        <dbReference type="PROSITE" id="PS51391"/>
    </source>
</evidence>
<evidence type="ECO:0000256" key="3">
    <source>
        <dbReference type="ARBA" id="ARBA00034310"/>
    </source>
</evidence>
<dbReference type="Gene3D" id="6.10.250.2560">
    <property type="match status" value="1"/>
</dbReference>
<dbReference type="FunFam" id="1.25.40.90:FF:000007">
    <property type="entry name" value="Regulation of nuclear pre-mRNA domain-containing protein 1B"/>
    <property type="match status" value="1"/>
</dbReference>
<comment type="similarity">
    <text evidence="3">Belongs to the UPF0400 (RTT103) family.</text>
</comment>
<dbReference type="OrthoDB" id="10069473at2759"/>
<sequence>MSAFTEQALIKKLADLNSSSQSIQTLSLWLIHHRKHHQNIVKIWFKELQKAIANRKLVFMYLANDVIQNSKKKGPEYTESFSTILSKAFKDISQKCEDEKTFKSLDRILKIWDERGVYDSEKIKDFNANLNAKGKLSSLMSNEAKNKEESTSSRKRKTEEPSTSATNGNDKKKSKVPTPSKAKVVEVNGETHITLSPQLPVSDPPEPEELIKMLQDLEEAASSDAITRERITRLPPEVSNLEALSKIEDKDAAIKLAAKVNDAVQLLKDYNTRLASEMTERNKLTVMLKDFQREQQELLAQAEQRLEEYTAKLKRIKEVQNEVKSHLENLPDIINLPDVTGGGLAALPSAADLFNVHH</sequence>